<comment type="caution">
    <text evidence="7">The sequence shown here is derived from an EMBL/GenBank/DDBJ whole genome shotgun (WGS) entry which is preliminary data.</text>
</comment>
<evidence type="ECO:0000313" key="7">
    <source>
        <dbReference type="EMBL" id="GAA2053722.1"/>
    </source>
</evidence>
<protein>
    <submittedName>
        <fullName evidence="7">TetR/AcrR family transcriptional regulator</fullName>
    </submittedName>
</protein>
<sequence>MTARVDHEARRAQIAEALLRIADTQGLQSASMRAVAAEAGVSLRLVQYYFTTKDALLLDALARLRDQLQARMTAWIAQAGSPPTPRSVVTAILGCILPTDSESRRITRTYNAYYTLVLNEPGALEKQGAAQPDVLEGFLTKQIQTAQDAGEVDTGKDAAQVAAGLLAMVNGLGSSVLGGQRTGEDAVAVLGYHLDELFGSTA</sequence>
<evidence type="ECO:0000256" key="4">
    <source>
        <dbReference type="ARBA" id="ARBA00023163"/>
    </source>
</evidence>
<dbReference type="RefSeq" id="WP_344670184.1">
    <property type="nucleotide sequence ID" value="NZ_BAAAQN010000057.1"/>
</dbReference>
<keyword evidence="2" id="KW-0805">Transcription regulation</keyword>
<dbReference type="Gene3D" id="1.10.357.10">
    <property type="entry name" value="Tetracycline Repressor, domain 2"/>
    <property type="match status" value="1"/>
</dbReference>
<dbReference type="SUPFAM" id="SSF46689">
    <property type="entry name" value="Homeodomain-like"/>
    <property type="match status" value="1"/>
</dbReference>
<keyword evidence="1" id="KW-0678">Repressor</keyword>
<name>A0ABN2V6X4_9ACTN</name>
<dbReference type="InterPro" id="IPR039538">
    <property type="entry name" value="BetI_C"/>
</dbReference>
<dbReference type="InterPro" id="IPR036271">
    <property type="entry name" value="Tet_transcr_reg_TetR-rel_C_sf"/>
</dbReference>
<dbReference type="Proteomes" id="UP001500751">
    <property type="component" value="Unassembled WGS sequence"/>
</dbReference>
<dbReference type="PROSITE" id="PS50977">
    <property type="entry name" value="HTH_TETR_2"/>
    <property type="match status" value="1"/>
</dbReference>
<evidence type="ECO:0000256" key="1">
    <source>
        <dbReference type="ARBA" id="ARBA00022491"/>
    </source>
</evidence>
<dbReference type="PANTHER" id="PTHR30055:SF234">
    <property type="entry name" value="HTH-TYPE TRANSCRIPTIONAL REGULATOR BETI"/>
    <property type="match status" value="1"/>
</dbReference>
<gene>
    <name evidence="7" type="ORF">GCM10009839_72070</name>
</gene>
<accession>A0ABN2V6X4</accession>
<evidence type="ECO:0000256" key="2">
    <source>
        <dbReference type="ARBA" id="ARBA00023015"/>
    </source>
</evidence>
<dbReference type="InterPro" id="IPR001647">
    <property type="entry name" value="HTH_TetR"/>
</dbReference>
<dbReference type="EMBL" id="BAAAQN010000057">
    <property type="protein sequence ID" value="GAA2053722.1"/>
    <property type="molecule type" value="Genomic_DNA"/>
</dbReference>
<evidence type="ECO:0000256" key="5">
    <source>
        <dbReference type="PROSITE-ProRule" id="PRU00335"/>
    </source>
</evidence>
<evidence type="ECO:0000256" key="3">
    <source>
        <dbReference type="ARBA" id="ARBA00023125"/>
    </source>
</evidence>
<keyword evidence="4" id="KW-0804">Transcription</keyword>
<proteinExistence type="predicted"/>
<keyword evidence="8" id="KW-1185">Reference proteome</keyword>
<dbReference type="SUPFAM" id="SSF48498">
    <property type="entry name" value="Tetracyclin repressor-like, C-terminal domain"/>
    <property type="match status" value="1"/>
</dbReference>
<organism evidence="7 8">
    <name type="scientific">Catenulispora yoronensis</name>
    <dbReference type="NCBI Taxonomy" id="450799"/>
    <lineage>
        <taxon>Bacteria</taxon>
        <taxon>Bacillati</taxon>
        <taxon>Actinomycetota</taxon>
        <taxon>Actinomycetes</taxon>
        <taxon>Catenulisporales</taxon>
        <taxon>Catenulisporaceae</taxon>
        <taxon>Catenulispora</taxon>
    </lineage>
</organism>
<evidence type="ECO:0000259" key="6">
    <source>
        <dbReference type="PROSITE" id="PS50977"/>
    </source>
</evidence>
<reference evidence="7 8" key="1">
    <citation type="journal article" date="2019" name="Int. J. Syst. Evol. Microbiol.">
        <title>The Global Catalogue of Microorganisms (GCM) 10K type strain sequencing project: providing services to taxonomists for standard genome sequencing and annotation.</title>
        <authorList>
            <consortium name="The Broad Institute Genomics Platform"/>
            <consortium name="The Broad Institute Genome Sequencing Center for Infectious Disease"/>
            <person name="Wu L."/>
            <person name="Ma J."/>
        </authorList>
    </citation>
    <scope>NUCLEOTIDE SEQUENCE [LARGE SCALE GENOMIC DNA]</scope>
    <source>
        <strain evidence="7 8">JCM 16014</strain>
    </source>
</reference>
<feature type="DNA-binding region" description="H-T-H motif" evidence="5">
    <location>
        <begin position="31"/>
        <end position="50"/>
    </location>
</feature>
<dbReference type="InterPro" id="IPR009057">
    <property type="entry name" value="Homeodomain-like_sf"/>
</dbReference>
<dbReference type="Pfam" id="PF00440">
    <property type="entry name" value="TetR_N"/>
    <property type="match status" value="1"/>
</dbReference>
<dbReference type="InterPro" id="IPR050109">
    <property type="entry name" value="HTH-type_TetR-like_transc_reg"/>
</dbReference>
<dbReference type="PANTHER" id="PTHR30055">
    <property type="entry name" value="HTH-TYPE TRANSCRIPTIONAL REGULATOR RUTR"/>
    <property type="match status" value="1"/>
</dbReference>
<dbReference type="Pfam" id="PF13977">
    <property type="entry name" value="TetR_C_6"/>
    <property type="match status" value="1"/>
</dbReference>
<feature type="domain" description="HTH tetR-type" evidence="6">
    <location>
        <begin position="8"/>
        <end position="68"/>
    </location>
</feature>
<evidence type="ECO:0000313" key="8">
    <source>
        <dbReference type="Proteomes" id="UP001500751"/>
    </source>
</evidence>
<keyword evidence="3 5" id="KW-0238">DNA-binding</keyword>